<feature type="transmembrane region" description="Helical" evidence="1">
    <location>
        <begin position="148"/>
        <end position="165"/>
    </location>
</feature>
<dbReference type="Proteomes" id="UP000247903">
    <property type="component" value="Unassembled WGS sequence"/>
</dbReference>
<accession>A0A2V4BTC2</accession>
<name>A0A2V4BTC2_9FLAO</name>
<feature type="transmembrane region" description="Helical" evidence="1">
    <location>
        <begin position="121"/>
        <end position="142"/>
    </location>
</feature>
<reference evidence="2 3" key="1">
    <citation type="submission" date="2018-05" db="EMBL/GenBank/DDBJ databases">
        <title>Flavobacterium sp. strain IMCC34759, incomplete genome.</title>
        <authorList>
            <person name="Joung Y."/>
            <person name="Cho J."/>
        </authorList>
    </citation>
    <scope>NUCLEOTIDE SEQUENCE [LARGE SCALE GENOMIC DNA]</scope>
    <source>
        <strain evidence="2 3">IMCC34759</strain>
    </source>
</reference>
<feature type="transmembrane region" description="Helical" evidence="1">
    <location>
        <begin position="186"/>
        <end position="206"/>
    </location>
</feature>
<sequence length="210" mass="24089">MLTVRLKKSRLKMKIPNRRRLIDSKKIFTISLISIVITILSVWFYGIGKHKTVIENSLISTSILSIAFFLFITISLYNGTKLKDSLGKLTDNFDSKKLNFLKEMNADGGFGHSMPEIGEGFGGIIISIILWILATIIISYLFFALGTIIWLSILVFLGMLYWIFFRALRLIFKKSSGCSGNIERSIFYGFTYTILYNFWIYGIILLTKIY</sequence>
<evidence type="ECO:0000313" key="3">
    <source>
        <dbReference type="Proteomes" id="UP000247903"/>
    </source>
</evidence>
<organism evidence="2 3">
    <name type="scientific">Flavobacterium cheongpyeongense</name>
    <dbReference type="NCBI Taxonomy" id="2212651"/>
    <lineage>
        <taxon>Bacteria</taxon>
        <taxon>Pseudomonadati</taxon>
        <taxon>Bacteroidota</taxon>
        <taxon>Flavobacteriia</taxon>
        <taxon>Flavobacteriales</taxon>
        <taxon>Flavobacteriaceae</taxon>
        <taxon>Flavobacterium</taxon>
    </lineage>
</organism>
<keyword evidence="1" id="KW-0812">Transmembrane</keyword>
<evidence type="ECO:0000313" key="2">
    <source>
        <dbReference type="EMBL" id="PXY42286.1"/>
    </source>
</evidence>
<feature type="transmembrane region" description="Helical" evidence="1">
    <location>
        <begin position="27"/>
        <end position="46"/>
    </location>
</feature>
<gene>
    <name evidence="2" type="ORF">DMB65_03395</name>
</gene>
<comment type="caution">
    <text evidence="2">The sequence shown here is derived from an EMBL/GenBank/DDBJ whole genome shotgun (WGS) entry which is preliminary data.</text>
</comment>
<keyword evidence="1" id="KW-0472">Membrane</keyword>
<proteinExistence type="predicted"/>
<dbReference type="EMBL" id="QJHK01000002">
    <property type="protein sequence ID" value="PXY42286.1"/>
    <property type="molecule type" value="Genomic_DNA"/>
</dbReference>
<evidence type="ECO:0000256" key="1">
    <source>
        <dbReference type="SAM" id="Phobius"/>
    </source>
</evidence>
<feature type="transmembrane region" description="Helical" evidence="1">
    <location>
        <begin position="58"/>
        <end position="78"/>
    </location>
</feature>
<protein>
    <submittedName>
        <fullName evidence="2">Uncharacterized protein</fullName>
    </submittedName>
</protein>
<keyword evidence="3" id="KW-1185">Reference proteome</keyword>
<dbReference type="AlphaFoldDB" id="A0A2V4BTC2"/>
<keyword evidence="1" id="KW-1133">Transmembrane helix</keyword>